<gene>
    <name evidence="1" type="ORF">Mth01_07340</name>
</gene>
<accession>A0A8J3R608</accession>
<dbReference type="EMBL" id="BOOG01000008">
    <property type="protein sequence ID" value="GIH68481.1"/>
    <property type="molecule type" value="Genomic_DNA"/>
</dbReference>
<comment type="caution">
    <text evidence="1">The sequence shown here is derived from an EMBL/GenBank/DDBJ whole genome shotgun (WGS) entry which is preliminary data.</text>
</comment>
<dbReference type="RefSeq" id="WP_204011191.1">
    <property type="nucleotide sequence ID" value="NZ_BOOG01000008.1"/>
</dbReference>
<dbReference type="AlphaFoldDB" id="A0A8J3R608"/>
<reference evidence="1" key="1">
    <citation type="submission" date="2021-01" db="EMBL/GenBank/DDBJ databases">
        <title>Whole genome shotgun sequence of Sphaerimonospora thailandensis NBRC 107569.</title>
        <authorList>
            <person name="Komaki H."/>
            <person name="Tamura T."/>
        </authorList>
    </citation>
    <scope>NUCLEOTIDE SEQUENCE</scope>
    <source>
        <strain evidence="1">NBRC 107569</strain>
    </source>
</reference>
<evidence type="ECO:0000313" key="2">
    <source>
        <dbReference type="Proteomes" id="UP000610966"/>
    </source>
</evidence>
<keyword evidence="2" id="KW-1185">Reference proteome</keyword>
<sequence length="74" mass="8067">MAVNADLSKLLDRDYEDLNLEELVKAPVQALAGVSEGDAELLKKAFNIKTVGDMGRNKFFRAATAIVDLAESKK</sequence>
<proteinExistence type="predicted"/>
<evidence type="ECO:0000313" key="1">
    <source>
        <dbReference type="EMBL" id="GIH68481.1"/>
    </source>
</evidence>
<name>A0A8J3R608_9ACTN</name>
<organism evidence="1 2">
    <name type="scientific">Sphaerimonospora thailandensis</name>
    <dbReference type="NCBI Taxonomy" id="795644"/>
    <lineage>
        <taxon>Bacteria</taxon>
        <taxon>Bacillati</taxon>
        <taxon>Actinomycetota</taxon>
        <taxon>Actinomycetes</taxon>
        <taxon>Streptosporangiales</taxon>
        <taxon>Streptosporangiaceae</taxon>
        <taxon>Sphaerimonospora</taxon>
    </lineage>
</organism>
<dbReference type="Proteomes" id="UP000610966">
    <property type="component" value="Unassembled WGS sequence"/>
</dbReference>
<protein>
    <submittedName>
        <fullName evidence="1">Uncharacterized protein</fullName>
    </submittedName>
</protein>